<reference evidence="3" key="1">
    <citation type="submission" date="2016-11" db="EMBL/GenBank/DDBJ databases">
        <authorList>
            <person name="Varghese N."/>
            <person name="Submissions S."/>
        </authorList>
    </citation>
    <scope>NUCLEOTIDE SEQUENCE [LARGE SCALE GENOMIC DNA]</scope>
    <source>
        <strain evidence="3">DSM 9756</strain>
    </source>
</reference>
<evidence type="ECO:0000313" key="3">
    <source>
        <dbReference type="Proteomes" id="UP000184076"/>
    </source>
</evidence>
<dbReference type="Pfam" id="PF08241">
    <property type="entry name" value="Methyltransf_11"/>
    <property type="match status" value="1"/>
</dbReference>
<dbReference type="GO" id="GO:0032259">
    <property type="term" value="P:methylation"/>
    <property type="evidence" value="ECO:0007669"/>
    <property type="project" value="UniProtKB-KW"/>
</dbReference>
<keyword evidence="3" id="KW-1185">Reference proteome</keyword>
<dbReference type="CDD" id="cd02440">
    <property type="entry name" value="AdoMet_MTases"/>
    <property type="match status" value="1"/>
</dbReference>
<dbReference type="InterPro" id="IPR029063">
    <property type="entry name" value="SAM-dependent_MTases_sf"/>
</dbReference>
<dbReference type="SUPFAM" id="SSF53335">
    <property type="entry name" value="S-adenosyl-L-methionine-dependent methyltransferases"/>
    <property type="match status" value="1"/>
</dbReference>
<dbReference type="Gene3D" id="3.40.50.150">
    <property type="entry name" value="Vaccinia Virus protein VP39"/>
    <property type="match status" value="1"/>
</dbReference>
<dbReference type="PANTHER" id="PTHR43591">
    <property type="entry name" value="METHYLTRANSFERASE"/>
    <property type="match status" value="1"/>
</dbReference>
<evidence type="ECO:0000313" key="2">
    <source>
        <dbReference type="EMBL" id="SHF17202.1"/>
    </source>
</evidence>
<dbReference type="EMBL" id="FQVB01000012">
    <property type="protein sequence ID" value="SHF17202.1"/>
    <property type="molecule type" value="Genomic_DNA"/>
</dbReference>
<dbReference type="AlphaFoldDB" id="A0A1M4ZHC9"/>
<dbReference type="InterPro" id="IPR013216">
    <property type="entry name" value="Methyltransf_11"/>
</dbReference>
<evidence type="ECO:0000259" key="1">
    <source>
        <dbReference type="Pfam" id="PF08241"/>
    </source>
</evidence>
<keyword evidence="2" id="KW-0808">Transferase</keyword>
<accession>A0A1M4ZHC9</accession>
<dbReference type="STRING" id="1121391.SAMN02745206_01459"/>
<feature type="domain" description="Methyltransferase type 11" evidence="1">
    <location>
        <begin position="47"/>
        <end position="143"/>
    </location>
</feature>
<dbReference type="Proteomes" id="UP000184076">
    <property type="component" value="Unassembled WGS sequence"/>
</dbReference>
<name>A0A1M4ZHC9_9BACT</name>
<dbReference type="GO" id="GO:0008757">
    <property type="term" value="F:S-adenosylmethionine-dependent methyltransferase activity"/>
    <property type="evidence" value="ECO:0007669"/>
    <property type="project" value="InterPro"/>
</dbReference>
<organism evidence="2 3">
    <name type="scientific">Desulfacinum infernum DSM 9756</name>
    <dbReference type="NCBI Taxonomy" id="1121391"/>
    <lineage>
        <taxon>Bacteria</taxon>
        <taxon>Pseudomonadati</taxon>
        <taxon>Thermodesulfobacteriota</taxon>
        <taxon>Syntrophobacteria</taxon>
        <taxon>Syntrophobacterales</taxon>
        <taxon>Syntrophobacteraceae</taxon>
        <taxon>Desulfacinum</taxon>
    </lineage>
</organism>
<proteinExistence type="predicted"/>
<dbReference type="RefSeq" id="WP_073038335.1">
    <property type="nucleotide sequence ID" value="NZ_FQVB01000012.1"/>
</dbReference>
<keyword evidence="2" id="KW-0489">Methyltransferase</keyword>
<protein>
    <submittedName>
        <fullName evidence="2">Methyltransferase domain-containing protein</fullName>
    </submittedName>
</protein>
<dbReference type="OrthoDB" id="5504467at2"/>
<gene>
    <name evidence="2" type="ORF">SAMN02745206_01459</name>
</gene>
<sequence>MESDRAKVRFFEERAADWEEACYPRDVRARLEELIPSFGIRPGETVLDVGTGPGVLMPYIQKVQGPVGRLVAFDLAWAMAKEAARKPRRPRDGVLRADVHALPFPDGLFDRVLCFAAFPHFADPAAAVKEMHRVLRRGGVLVIAHLLSREELARHHASHGEVRRDVLPPEPAMRALLGRTGFLVVELVDRPGRYLARAVKTGRPGSAAMNGHFLRGHG</sequence>